<reference evidence="1" key="2">
    <citation type="submission" date="2022-01" db="EMBL/GenBank/DDBJ databases">
        <authorList>
            <person name="Yamashiro T."/>
            <person name="Shiraishi A."/>
            <person name="Satake H."/>
            <person name="Nakayama K."/>
        </authorList>
    </citation>
    <scope>NUCLEOTIDE SEQUENCE</scope>
</reference>
<evidence type="ECO:0000313" key="1">
    <source>
        <dbReference type="EMBL" id="GJS93353.1"/>
    </source>
</evidence>
<proteinExistence type="predicted"/>
<dbReference type="PANTHER" id="PTHR11439:SF483">
    <property type="entry name" value="PEPTIDE SYNTHASE GLIP-LIKE, PUTATIVE (AFU_ORTHOLOGUE AFUA_3G12920)-RELATED"/>
    <property type="match status" value="1"/>
</dbReference>
<protein>
    <submittedName>
        <fullName evidence="1">Uncharacterized protein</fullName>
    </submittedName>
</protein>
<dbReference type="EMBL" id="BQNB010011650">
    <property type="protein sequence ID" value="GJS93353.1"/>
    <property type="molecule type" value="Genomic_DNA"/>
</dbReference>
<dbReference type="PANTHER" id="PTHR11439">
    <property type="entry name" value="GAG-POL-RELATED RETROTRANSPOSON"/>
    <property type="match status" value="1"/>
</dbReference>
<evidence type="ECO:0000313" key="2">
    <source>
        <dbReference type="Proteomes" id="UP001151760"/>
    </source>
</evidence>
<keyword evidence="2" id="KW-1185">Reference proteome</keyword>
<organism evidence="1 2">
    <name type="scientific">Tanacetum coccineum</name>
    <dbReference type="NCBI Taxonomy" id="301880"/>
    <lineage>
        <taxon>Eukaryota</taxon>
        <taxon>Viridiplantae</taxon>
        <taxon>Streptophyta</taxon>
        <taxon>Embryophyta</taxon>
        <taxon>Tracheophyta</taxon>
        <taxon>Spermatophyta</taxon>
        <taxon>Magnoliopsida</taxon>
        <taxon>eudicotyledons</taxon>
        <taxon>Gunneridae</taxon>
        <taxon>Pentapetalae</taxon>
        <taxon>asterids</taxon>
        <taxon>campanulids</taxon>
        <taxon>Asterales</taxon>
        <taxon>Asteraceae</taxon>
        <taxon>Asteroideae</taxon>
        <taxon>Anthemideae</taxon>
        <taxon>Anthemidinae</taxon>
        <taxon>Tanacetum</taxon>
    </lineage>
</organism>
<dbReference type="Proteomes" id="UP001151760">
    <property type="component" value="Unassembled WGS sequence"/>
</dbReference>
<name>A0ABQ4ZX80_9ASTR</name>
<sequence length="220" mass="25364">MDLSDPVDTPMVDRLKLDEDLMGIPVDQTRFRGMVGSLMYLTASRPDLVFAVCMCARYQAKPTKKHFEAIKRVFRYLKGTINMGLWYPKDNAMSLTAYADADHAGCQDSRRSTSGSAQLKDYGFDFNKIPLYCDNKSAIALCCNNVQHSRSKHIDICHHFIREQVENRVVKLYFVETNYQLVDILTKALPREWFEFLLPHIGMKSLTPETLRRLQEGEDE</sequence>
<comment type="caution">
    <text evidence="1">The sequence shown here is derived from an EMBL/GenBank/DDBJ whole genome shotgun (WGS) entry which is preliminary data.</text>
</comment>
<gene>
    <name evidence="1" type="ORF">Tco_0800321</name>
</gene>
<accession>A0ABQ4ZX80</accession>
<dbReference type="CDD" id="cd09272">
    <property type="entry name" value="RNase_HI_RT_Ty1"/>
    <property type="match status" value="1"/>
</dbReference>
<reference evidence="1" key="1">
    <citation type="journal article" date="2022" name="Int. J. Mol. Sci.">
        <title>Draft Genome of Tanacetum Coccineum: Genomic Comparison of Closely Related Tanacetum-Family Plants.</title>
        <authorList>
            <person name="Yamashiro T."/>
            <person name="Shiraishi A."/>
            <person name="Nakayama K."/>
            <person name="Satake H."/>
        </authorList>
    </citation>
    <scope>NUCLEOTIDE SEQUENCE</scope>
</reference>